<dbReference type="Proteomes" id="UP000294530">
    <property type="component" value="Unassembled WGS sequence"/>
</dbReference>
<dbReference type="AlphaFoldDB" id="A0A976FQM7"/>
<dbReference type="EMBL" id="SHOA02000001">
    <property type="protein sequence ID" value="TDH70960.1"/>
    <property type="molecule type" value="Genomic_DNA"/>
</dbReference>
<accession>A0A976FQM7</accession>
<evidence type="ECO:0000313" key="2">
    <source>
        <dbReference type="Proteomes" id="UP000294530"/>
    </source>
</evidence>
<proteinExistence type="predicted"/>
<dbReference type="KEGG" id="blac:94349923"/>
<dbReference type="GeneID" id="94349923"/>
<dbReference type="RefSeq" id="XP_067820459.1">
    <property type="nucleotide sequence ID" value="XM_067964252.1"/>
</dbReference>
<protein>
    <submittedName>
        <fullName evidence="1">Uncharacterized protein</fullName>
    </submittedName>
</protein>
<dbReference type="OrthoDB" id="19311at2759"/>
<sequence length="121" mass="13174">MYELLATTVETHQSRNVRHITLSSCATDGKLQWKEHQQIRTSCFLFVSWSAAKTTAKGVHLTALCVPVAQALRALLKLVTSEPDAKIFCMAVADLSEISNKIVSSINCLAFGRAAIPDAVD</sequence>
<comment type="caution">
    <text evidence="1">The sequence shown here is derived from an EMBL/GenBank/DDBJ whole genome shotgun (WGS) entry which is preliminary data.</text>
</comment>
<keyword evidence="2" id="KW-1185">Reference proteome</keyword>
<organism evidence="1 2">
    <name type="scientific">Bremia lactucae</name>
    <name type="common">Lettuce downy mildew</name>
    <dbReference type="NCBI Taxonomy" id="4779"/>
    <lineage>
        <taxon>Eukaryota</taxon>
        <taxon>Sar</taxon>
        <taxon>Stramenopiles</taxon>
        <taxon>Oomycota</taxon>
        <taxon>Peronosporomycetes</taxon>
        <taxon>Peronosporales</taxon>
        <taxon>Peronosporaceae</taxon>
        <taxon>Bremia</taxon>
    </lineage>
</organism>
<gene>
    <name evidence="1" type="ORF">CCR75_006181</name>
</gene>
<evidence type="ECO:0000313" key="1">
    <source>
        <dbReference type="EMBL" id="TDH70960.1"/>
    </source>
</evidence>
<reference evidence="1 2" key="1">
    <citation type="journal article" date="2021" name="Genome Biol.">
        <title>AFLAP: assembly-free linkage analysis pipeline using k-mers from genome sequencing data.</title>
        <authorList>
            <person name="Fletcher K."/>
            <person name="Zhang L."/>
            <person name="Gil J."/>
            <person name="Han R."/>
            <person name="Cavanaugh K."/>
            <person name="Michelmore R."/>
        </authorList>
    </citation>
    <scope>NUCLEOTIDE SEQUENCE [LARGE SCALE GENOMIC DNA]</scope>
    <source>
        <strain evidence="1 2">SF5</strain>
    </source>
</reference>
<name>A0A976FQM7_BRELC</name>